<organism evidence="2 3">
    <name type="scientific">Ignelater luminosus</name>
    <name type="common">Cucubano</name>
    <name type="synonym">Pyrophorus luminosus</name>
    <dbReference type="NCBI Taxonomy" id="2038154"/>
    <lineage>
        <taxon>Eukaryota</taxon>
        <taxon>Metazoa</taxon>
        <taxon>Ecdysozoa</taxon>
        <taxon>Arthropoda</taxon>
        <taxon>Hexapoda</taxon>
        <taxon>Insecta</taxon>
        <taxon>Pterygota</taxon>
        <taxon>Neoptera</taxon>
        <taxon>Endopterygota</taxon>
        <taxon>Coleoptera</taxon>
        <taxon>Polyphaga</taxon>
        <taxon>Elateriformia</taxon>
        <taxon>Elateroidea</taxon>
        <taxon>Elateridae</taxon>
        <taxon>Agrypninae</taxon>
        <taxon>Pyrophorini</taxon>
        <taxon>Ignelater</taxon>
    </lineage>
</organism>
<evidence type="ECO:0000313" key="3">
    <source>
        <dbReference type="Proteomes" id="UP000801492"/>
    </source>
</evidence>
<gene>
    <name evidence="2" type="ORF">ILUMI_04543</name>
</gene>
<keyword evidence="3" id="KW-1185">Reference proteome</keyword>
<feature type="non-terminal residue" evidence="2">
    <location>
        <position position="124"/>
    </location>
</feature>
<protein>
    <submittedName>
        <fullName evidence="2">Uncharacterized protein</fullName>
    </submittedName>
</protein>
<accession>A0A8K0D8Y0</accession>
<dbReference type="Proteomes" id="UP000801492">
    <property type="component" value="Unassembled WGS sequence"/>
</dbReference>
<feature type="region of interest" description="Disordered" evidence="1">
    <location>
        <begin position="47"/>
        <end position="72"/>
    </location>
</feature>
<proteinExistence type="predicted"/>
<evidence type="ECO:0000313" key="2">
    <source>
        <dbReference type="EMBL" id="KAF2901643.1"/>
    </source>
</evidence>
<evidence type="ECO:0000256" key="1">
    <source>
        <dbReference type="SAM" id="MobiDB-lite"/>
    </source>
</evidence>
<comment type="caution">
    <text evidence="2">The sequence shown here is derived from an EMBL/GenBank/DDBJ whole genome shotgun (WGS) entry which is preliminary data.</text>
</comment>
<reference evidence="2" key="1">
    <citation type="submission" date="2019-08" db="EMBL/GenBank/DDBJ databases">
        <title>The genome of the North American firefly Photinus pyralis.</title>
        <authorList>
            <consortium name="Photinus pyralis genome working group"/>
            <person name="Fallon T.R."/>
            <person name="Sander Lower S.E."/>
            <person name="Weng J.-K."/>
        </authorList>
    </citation>
    <scope>NUCLEOTIDE SEQUENCE</scope>
    <source>
        <strain evidence="2">TRF0915ILg1</strain>
        <tissue evidence="2">Whole body</tissue>
    </source>
</reference>
<dbReference type="EMBL" id="VTPC01001525">
    <property type="protein sequence ID" value="KAF2901643.1"/>
    <property type="molecule type" value="Genomic_DNA"/>
</dbReference>
<name>A0A8K0D8Y0_IGNLU</name>
<sequence>MVLNVLPTIPRPFQIIVSNQKINLNLLTSDKAYGLIDSITDEQAYNSDFGGESDAEHDYMPTNKSSYDEMSSSTFLRPRTTKKLDLAFSSFTDYAEVEQNFDSDYSIIHPNYTKPMEKQGNNLN</sequence>
<dbReference type="AlphaFoldDB" id="A0A8K0D8Y0"/>
<dbReference type="OrthoDB" id="7409653at2759"/>
<feature type="compositionally biased region" description="Polar residues" evidence="1">
    <location>
        <begin position="62"/>
        <end position="72"/>
    </location>
</feature>